<dbReference type="SUPFAM" id="SSF53098">
    <property type="entry name" value="Ribonuclease H-like"/>
    <property type="match status" value="1"/>
</dbReference>
<sequence length="596" mass="68949">MGIEPPSPYEIKNKYLEMEYKEMEAYVNQQREKWKTYGCTIMSDGWTGPTKLSIINFMVYSKGTTVFLKSVDASNYIKDHKYIYELLKTIIKEVGKENVVQIVTDNGLAFMKAGKQLMKKYNLYWTPCAAHCIDLIFEDICKRPSVIEVINNARKITNFIYNHVVLTMPFVYELMHVMKENLIHQGVGDWMFKIIQDRWEKILKHPLHAAAYFLNPRFQYRRGVGSDSKLLQVVHDVFAKLDPTTESLGQFGNELVLFRDAKRGFGDRATIASRSTMVLAEWWFMYGNQTPTLRKLAIKVPSQTASSSACERNWSTFTLIHTKQRNRLAYPRLEQLVFCYYNMRLKLHDMEAENDRVAEKDYLDLLDISAEVGEEEDNQLFQWVRPIHLDDEVGNSYPRIAAHAREFGVNVERVLFEEVHSESFNKDTDNSLHAALHSHQEIDSTSADHSRRPSAAGTFASGYDGSRGGTDDGGTQFSDSSNEANVYLPHVMSYGQPSSSTDEEYGMSRYSPSRQIPYQIPYQMEEGFGVNTWVNFEYSIHVEAVGRTQEIYAWHVRIYNQYYRGSLSWYQYCLQQQAGVPSSINPIEPHRSSFWY</sequence>
<evidence type="ECO:0000259" key="2">
    <source>
        <dbReference type="Pfam" id="PF04937"/>
    </source>
</evidence>
<dbReference type="AlphaFoldDB" id="A0A438C3L0"/>
<dbReference type="EMBL" id="QGNW01002573">
    <property type="protein sequence ID" value="RVW17840.1"/>
    <property type="molecule type" value="Genomic_DNA"/>
</dbReference>
<reference evidence="4 5" key="1">
    <citation type="journal article" date="2018" name="PLoS Genet.">
        <title>Population sequencing reveals clonal diversity and ancestral inbreeding in the grapevine cultivar Chardonnay.</title>
        <authorList>
            <person name="Roach M.J."/>
            <person name="Johnson D.L."/>
            <person name="Bohlmann J."/>
            <person name="van Vuuren H.J."/>
            <person name="Jones S.J."/>
            <person name="Pretorius I.S."/>
            <person name="Schmidt S.A."/>
            <person name="Borneman A.R."/>
        </authorList>
    </citation>
    <scope>NUCLEOTIDE SEQUENCE [LARGE SCALE GENOMIC DNA]</scope>
    <source>
        <strain evidence="5">cv. Chardonnay</strain>
        <tissue evidence="4">Leaf</tissue>
    </source>
</reference>
<dbReference type="GO" id="GO:0046983">
    <property type="term" value="F:protein dimerization activity"/>
    <property type="evidence" value="ECO:0007669"/>
    <property type="project" value="InterPro"/>
</dbReference>
<feature type="region of interest" description="Disordered" evidence="1">
    <location>
        <begin position="438"/>
        <end position="481"/>
    </location>
</feature>
<protein>
    <recommendedName>
        <fullName evidence="6">DUF659 domain-containing protein</fullName>
    </recommendedName>
</protein>
<comment type="caution">
    <text evidence="4">The sequence shown here is derived from an EMBL/GenBank/DDBJ whole genome shotgun (WGS) entry which is preliminary data.</text>
</comment>
<evidence type="ECO:0000259" key="3">
    <source>
        <dbReference type="Pfam" id="PF05699"/>
    </source>
</evidence>
<evidence type="ECO:0000313" key="4">
    <source>
        <dbReference type="EMBL" id="RVW17840.1"/>
    </source>
</evidence>
<dbReference type="Pfam" id="PF05699">
    <property type="entry name" value="Dimer_Tnp_hAT"/>
    <property type="match status" value="1"/>
</dbReference>
<dbReference type="Proteomes" id="UP000288805">
    <property type="component" value="Unassembled WGS sequence"/>
</dbReference>
<gene>
    <name evidence="4" type="ORF">CK203_078581</name>
</gene>
<dbReference type="InterPro" id="IPR012337">
    <property type="entry name" value="RNaseH-like_sf"/>
</dbReference>
<accession>A0A438C3L0</accession>
<dbReference type="PANTHER" id="PTHR32166:SF122">
    <property type="entry name" value="OS09G0499600 PROTEIN"/>
    <property type="match status" value="1"/>
</dbReference>
<evidence type="ECO:0000256" key="1">
    <source>
        <dbReference type="SAM" id="MobiDB-lite"/>
    </source>
</evidence>
<dbReference type="InterPro" id="IPR007021">
    <property type="entry name" value="DUF659"/>
</dbReference>
<dbReference type="PANTHER" id="PTHR32166">
    <property type="entry name" value="OSJNBA0013A04.12 PROTEIN"/>
    <property type="match status" value="1"/>
</dbReference>
<dbReference type="InterPro" id="IPR008906">
    <property type="entry name" value="HATC_C_dom"/>
</dbReference>
<dbReference type="Pfam" id="PF04937">
    <property type="entry name" value="DUF659"/>
    <property type="match status" value="1"/>
</dbReference>
<evidence type="ECO:0008006" key="6">
    <source>
        <dbReference type="Google" id="ProtNLM"/>
    </source>
</evidence>
<feature type="domain" description="HAT C-terminal dimerisation" evidence="3">
    <location>
        <begin position="275"/>
        <end position="343"/>
    </location>
</feature>
<feature type="domain" description="DUF659" evidence="2">
    <location>
        <begin position="6"/>
        <end position="156"/>
    </location>
</feature>
<evidence type="ECO:0000313" key="5">
    <source>
        <dbReference type="Proteomes" id="UP000288805"/>
    </source>
</evidence>
<proteinExistence type="predicted"/>
<name>A0A438C3L0_VITVI</name>
<feature type="compositionally biased region" description="Basic and acidic residues" evidence="1">
    <location>
        <begin position="438"/>
        <end position="451"/>
    </location>
</feature>
<organism evidence="4 5">
    <name type="scientific">Vitis vinifera</name>
    <name type="common">Grape</name>
    <dbReference type="NCBI Taxonomy" id="29760"/>
    <lineage>
        <taxon>Eukaryota</taxon>
        <taxon>Viridiplantae</taxon>
        <taxon>Streptophyta</taxon>
        <taxon>Embryophyta</taxon>
        <taxon>Tracheophyta</taxon>
        <taxon>Spermatophyta</taxon>
        <taxon>Magnoliopsida</taxon>
        <taxon>eudicotyledons</taxon>
        <taxon>Gunneridae</taxon>
        <taxon>Pentapetalae</taxon>
        <taxon>rosids</taxon>
        <taxon>Vitales</taxon>
        <taxon>Vitaceae</taxon>
        <taxon>Viteae</taxon>
        <taxon>Vitis</taxon>
    </lineage>
</organism>